<reference evidence="3" key="1">
    <citation type="submission" date="2020-11" db="EMBL/GenBank/DDBJ databases">
        <authorList>
            <person name="Tran Van P."/>
        </authorList>
    </citation>
    <scope>NUCLEOTIDE SEQUENCE</scope>
</reference>
<evidence type="ECO:0000313" key="4">
    <source>
        <dbReference type="Proteomes" id="UP000678499"/>
    </source>
</evidence>
<accession>A0A7R9BWF1</accession>
<feature type="domain" description="Folliculin-interacting protein middle" evidence="1">
    <location>
        <begin position="10"/>
        <end position="103"/>
    </location>
</feature>
<dbReference type="GO" id="GO:0051087">
    <property type="term" value="F:protein-folding chaperone binding"/>
    <property type="evidence" value="ECO:0007669"/>
    <property type="project" value="TreeGrafter"/>
</dbReference>
<dbReference type="GO" id="GO:0005737">
    <property type="term" value="C:cytoplasm"/>
    <property type="evidence" value="ECO:0007669"/>
    <property type="project" value="TreeGrafter"/>
</dbReference>
<proteinExistence type="predicted"/>
<dbReference type="GO" id="GO:0042030">
    <property type="term" value="F:ATPase inhibitor activity"/>
    <property type="evidence" value="ECO:0007669"/>
    <property type="project" value="TreeGrafter"/>
</dbReference>
<dbReference type="PANTHER" id="PTHR21634">
    <property type="entry name" value="RE13835P"/>
    <property type="match status" value="1"/>
</dbReference>
<dbReference type="InterPro" id="IPR028086">
    <property type="entry name" value="FNIP_C_dom"/>
</dbReference>
<dbReference type="AlphaFoldDB" id="A0A7R9BWF1"/>
<evidence type="ECO:0000259" key="1">
    <source>
        <dbReference type="Pfam" id="PF14637"/>
    </source>
</evidence>
<dbReference type="EMBL" id="CAJPEX010004460">
    <property type="protein sequence ID" value="CAG0923037.1"/>
    <property type="molecule type" value="Genomic_DNA"/>
</dbReference>
<evidence type="ECO:0000259" key="2">
    <source>
        <dbReference type="Pfam" id="PF14638"/>
    </source>
</evidence>
<organism evidence="3">
    <name type="scientific">Notodromas monacha</name>
    <dbReference type="NCBI Taxonomy" id="399045"/>
    <lineage>
        <taxon>Eukaryota</taxon>
        <taxon>Metazoa</taxon>
        <taxon>Ecdysozoa</taxon>
        <taxon>Arthropoda</taxon>
        <taxon>Crustacea</taxon>
        <taxon>Oligostraca</taxon>
        <taxon>Ostracoda</taxon>
        <taxon>Podocopa</taxon>
        <taxon>Podocopida</taxon>
        <taxon>Cypridocopina</taxon>
        <taxon>Cypridoidea</taxon>
        <taxon>Cyprididae</taxon>
        <taxon>Notodromas</taxon>
    </lineage>
</organism>
<evidence type="ECO:0000313" key="3">
    <source>
        <dbReference type="EMBL" id="CAD7282885.1"/>
    </source>
</evidence>
<feature type="domain" description="Folliculin-interacting protein C-terminal" evidence="2">
    <location>
        <begin position="470"/>
        <end position="588"/>
    </location>
</feature>
<sequence>MVTLALGQGHEEMTLFFVSTVLSAVLTHHLGWTNQFLREISSSGSNPLLTPSTGSSIQTQADDICGLVGFPPVSAKTVVLGTDLTIIHRFLALIPYFIRCDPVKETSFGPPNLNLQACRSSVSQDTLTPDFSPRLKRTRSHAAKLVEKLYPDLGMHKKTLSADFSARRGEHPGKPVQFVLGHDDEQLVLHSSPDLRECADVECEPVEMVLLESEEASLAAAANKVFKESLSVETLKPEISPKLKRTCSFTSKLADEFAQSNACQHRKTRSADFRLSVPVQAEVIAEDDDDDERKPPVVEFVLGQNERLVLNKVKEQGVCEKQLIQVKEMVIPEIKIETVTPVGRSCAIRKTLDGCKSWSRRHWHQRVDRLSREAARVTVVRTTRFDMNNSPSHCQRRSSDPVDAKVPEEFLGRFSRFLSLQVGDSGRKRGSISEGQRACLYPNLSLEEDFDGLGCLPEQVDNLDLEGIDCPRVDVLGVNTDPSWTPSRTMFAGVGPRIVCGVALSGVLVPPPSSSASGMHHGGPPPRLHACDVQPEAVCILADTGNWVVETINQPRSVSWPLSQAQGQMAVAAPCVASMLETVVSLAKAF</sequence>
<dbReference type="PANTHER" id="PTHR21634:SF9">
    <property type="entry name" value="RE13835P"/>
    <property type="match status" value="1"/>
</dbReference>
<dbReference type="InterPro" id="IPR028085">
    <property type="entry name" value="FNIP_mid_dom"/>
</dbReference>
<dbReference type="Pfam" id="PF14638">
    <property type="entry name" value="FNIP_C"/>
    <property type="match status" value="1"/>
</dbReference>
<gene>
    <name evidence="3" type="ORF">NMOB1V02_LOCUS10503</name>
</gene>
<dbReference type="OrthoDB" id="6376950at2759"/>
<dbReference type="Proteomes" id="UP000678499">
    <property type="component" value="Unassembled WGS sequence"/>
</dbReference>
<protein>
    <submittedName>
        <fullName evidence="3">Uncharacterized protein</fullName>
    </submittedName>
</protein>
<keyword evidence="4" id="KW-1185">Reference proteome</keyword>
<name>A0A7R9BWF1_9CRUS</name>
<dbReference type="Pfam" id="PF14637">
    <property type="entry name" value="FNIP_M"/>
    <property type="match status" value="1"/>
</dbReference>
<dbReference type="EMBL" id="OA886497">
    <property type="protein sequence ID" value="CAD7282885.1"/>
    <property type="molecule type" value="Genomic_DNA"/>
</dbReference>